<organism evidence="6 7">
    <name type="scientific">Daphnia magna</name>
    <dbReference type="NCBI Taxonomy" id="35525"/>
    <lineage>
        <taxon>Eukaryota</taxon>
        <taxon>Metazoa</taxon>
        <taxon>Ecdysozoa</taxon>
        <taxon>Arthropoda</taxon>
        <taxon>Crustacea</taxon>
        <taxon>Branchiopoda</taxon>
        <taxon>Diplostraca</taxon>
        <taxon>Cladocera</taxon>
        <taxon>Anomopoda</taxon>
        <taxon>Daphniidae</taxon>
        <taxon>Daphnia</taxon>
    </lineage>
</organism>
<keyword evidence="7" id="KW-1185">Reference proteome</keyword>
<dbReference type="EMBL" id="LRGB01000944">
    <property type="protein sequence ID" value="KZS14819.1"/>
    <property type="molecule type" value="Genomic_DNA"/>
</dbReference>
<dbReference type="GO" id="GO:0005794">
    <property type="term" value="C:Golgi apparatus"/>
    <property type="evidence" value="ECO:0007669"/>
    <property type="project" value="UniProtKB-ARBA"/>
</dbReference>
<comment type="caution">
    <text evidence="6">The sequence shown here is derived from an EMBL/GenBank/DDBJ whole genome shotgun (WGS) entry which is preliminary data.</text>
</comment>
<dbReference type="Proteomes" id="UP000076858">
    <property type="component" value="Unassembled WGS sequence"/>
</dbReference>
<protein>
    <recommendedName>
        <fullName evidence="8">Lactosylceramide</fullName>
    </recommendedName>
</protein>
<evidence type="ECO:0000256" key="4">
    <source>
        <dbReference type="ARBA" id="ARBA00023136"/>
    </source>
</evidence>
<keyword evidence="3 5" id="KW-1133">Transmembrane helix</keyword>
<keyword evidence="2 5" id="KW-0812">Transmembrane</keyword>
<dbReference type="GO" id="GO:0005975">
    <property type="term" value="P:carbohydrate metabolic process"/>
    <property type="evidence" value="ECO:0007669"/>
    <property type="project" value="UniProtKB-ARBA"/>
</dbReference>
<gene>
    <name evidence="6" type="ORF">APZ42_020190</name>
</gene>
<accession>A0A164Y2R8</accession>
<dbReference type="GO" id="GO:0016020">
    <property type="term" value="C:membrane"/>
    <property type="evidence" value="ECO:0007669"/>
    <property type="project" value="UniProtKB-SubCell"/>
</dbReference>
<evidence type="ECO:0000256" key="1">
    <source>
        <dbReference type="ARBA" id="ARBA00004370"/>
    </source>
</evidence>
<evidence type="ECO:0000256" key="5">
    <source>
        <dbReference type="SAM" id="Phobius"/>
    </source>
</evidence>
<evidence type="ECO:0000313" key="6">
    <source>
        <dbReference type="EMBL" id="KZS14819.1"/>
    </source>
</evidence>
<evidence type="ECO:0000256" key="3">
    <source>
        <dbReference type="ARBA" id="ARBA00022989"/>
    </source>
</evidence>
<reference evidence="6 7" key="1">
    <citation type="submission" date="2016-03" db="EMBL/GenBank/DDBJ databases">
        <title>EvidentialGene: Evidence-directed Construction of Genes on Genomes.</title>
        <authorList>
            <person name="Gilbert D.G."/>
            <person name="Choi J.-H."/>
            <person name="Mockaitis K."/>
            <person name="Colbourne J."/>
            <person name="Pfrender M."/>
        </authorList>
    </citation>
    <scope>NUCLEOTIDE SEQUENCE [LARGE SCALE GENOMIC DNA]</scope>
    <source>
        <strain evidence="6 7">Xinb3</strain>
        <tissue evidence="6">Complete organism</tissue>
    </source>
</reference>
<evidence type="ECO:0000313" key="7">
    <source>
        <dbReference type="Proteomes" id="UP000076858"/>
    </source>
</evidence>
<dbReference type="OrthoDB" id="6347084at2759"/>
<name>A0A164Y2R8_9CRUS</name>
<evidence type="ECO:0008006" key="8">
    <source>
        <dbReference type="Google" id="ProtNLM"/>
    </source>
</evidence>
<comment type="subcellular location">
    <subcellularLocation>
        <location evidence="1">Membrane</location>
    </subcellularLocation>
</comment>
<dbReference type="PANTHER" id="PTHR13533:SF45">
    <property type="entry name" value="CAS1P 10 TM ACYL TRANSFERASE DOMAIN-CONTAINING PROTEIN"/>
    <property type="match status" value="1"/>
</dbReference>
<dbReference type="PANTHER" id="PTHR13533">
    <property type="entry name" value="N-ACETYLNEURAMINATE 9-O-ACETYLTRANSFERASE"/>
    <property type="match status" value="1"/>
</dbReference>
<sequence>MKTIQAMWKQKCASTLLVIFKIIFPCCLLFLLVWTLNDGRRQLVASPGRETNTLDPSDGQDSAVCTGDLLDQRHHRYEKETDGNYRFTSDQTGPCRLLRYTTDRTVPCLDLIRYQKQLAGDLSNRNNGSLHFLFMGDSRVRQQFYNFVAVSSIKYFLNYDQIRKPIQNSPSFHDEMEITSNILKLRLSYKWRPLIDDNVTDTIRRWATFDPIERPHLLFLSIVVHHMLGTNGADHRLYEENFKKFAPELGRLAKFSQVIWFNQYPVEELPEKIHDHNTYIHSEKINIGKMATTCTFLPFSSRNENSSIRIWDSSDPLAEEYIRSCAALKRDEIVHVDSRPYLFKDAAFADCNDFIHTGYSALSQATNLLYNDICNNVMDYH</sequence>
<feature type="transmembrane region" description="Helical" evidence="5">
    <location>
        <begin position="12"/>
        <end position="36"/>
    </location>
</feature>
<proteinExistence type="predicted"/>
<evidence type="ECO:0000256" key="2">
    <source>
        <dbReference type="ARBA" id="ARBA00022692"/>
    </source>
</evidence>
<keyword evidence="4 5" id="KW-0472">Membrane</keyword>
<dbReference type="AlphaFoldDB" id="A0A164Y2R8"/>